<dbReference type="InterPro" id="IPR022474">
    <property type="entry name" value="Thiopur_S-MeTfrase_Se/Te_detox"/>
</dbReference>
<reference evidence="11" key="1">
    <citation type="submission" date="2017-06" db="EMBL/GenBank/DDBJ databases">
        <title>Herbaspirillum phytohormonus sp. nov., isolated from the root nodule of Robinia pseudoacacia in lead-zinc mine.</title>
        <authorList>
            <person name="Fan M."/>
            <person name="Lin Y."/>
        </authorList>
    </citation>
    <scope>NUCLEOTIDE SEQUENCE [LARGE SCALE GENOMIC DNA]</scope>
    <source>
        <strain evidence="11">SC-089</strain>
    </source>
</reference>
<evidence type="ECO:0000256" key="3">
    <source>
        <dbReference type="ARBA" id="ARBA00008145"/>
    </source>
</evidence>
<comment type="catalytic activity">
    <reaction evidence="1 9">
        <text>S-adenosyl-L-methionine + a thiopurine = S-adenosyl-L-homocysteine + a thiopurine S-methylether.</text>
        <dbReference type="EC" id="2.1.1.67"/>
    </reaction>
</comment>
<dbReference type="AlphaFoldDB" id="A0A225ME19"/>
<dbReference type="PROSITE" id="PS51585">
    <property type="entry name" value="SAM_MT_TPMT"/>
    <property type="match status" value="1"/>
</dbReference>
<evidence type="ECO:0000256" key="6">
    <source>
        <dbReference type="ARBA" id="ARBA00022603"/>
    </source>
</evidence>
<feature type="binding site" evidence="9">
    <location>
        <position position="45"/>
    </location>
    <ligand>
        <name>S-adenosyl-L-methionine</name>
        <dbReference type="ChEBI" id="CHEBI:59789"/>
    </ligand>
</feature>
<evidence type="ECO:0000256" key="4">
    <source>
        <dbReference type="ARBA" id="ARBA00011905"/>
    </source>
</evidence>
<evidence type="ECO:0000256" key="5">
    <source>
        <dbReference type="ARBA" id="ARBA00022490"/>
    </source>
</evidence>
<gene>
    <name evidence="9" type="primary">tpm</name>
    <name evidence="10" type="ORF">CEY11_15095</name>
</gene>
<dbReference type="GO" id="GO:0008119">
    <property type="term" value="F:thiopurine S-methyltransferase activity"/>
    <property type="evidence" value="ECO:0007669"/>
    <property type="project" value="UniProtKB-UniRule"/>
</dbReference>
<dbReference type="Gene3D" id="3.40.50.150">
    <property type="entry name" value="Vaccinia Virus protein VP39"/>
    <property type="match status" value="1"/>
</dbReference>
<evidence type="ECO:0000313" key="10">
    <source>
        <dbReference type="EMBL" id="OWT58310.1"/>
    </source>
</evidence>
<dbReference type="GO" id="GO:0005737">
    <property type="term" value="C:cytoplasm"/>
    <property type="evidence" value="ECO:0007669"/>
    <property type="project" value="UniProtKB-SubCell"/>
</dbReference>
<evidence type="ECO:0000256" key="8">
    <source>
        <dbReference type="ARBA" id="ARBA00022691"/>
    </source>
</evidence>
<feature type="binding site" evidence="9">
    <location>
        <position position="10"/>
    </location>
    <ligand>
        <name>S-adenosyl-L-methionine</name>
        <dbReference type="ChEBI" id="CHEBI:59789"/>
    </ligand>
</feature>
<dbReference type="RefSeq" id="WP_088604221.1">
    <property type="nucleotide sequence ID" value="NZ_NJIH01000008.1"/>
</dbReference>
<dbReference type="GO" id="GO:0032259">
    <property type="term" value="P:methylation"/>
    <property type="evidence" value="ECO:0007669"/>
    <property type="project" value="UniProtKB-KW"/>
</dbReference>
<evidence type="ECO:0000313" key="11">
    <source>
        <dbReference type="Proteomes" id="UP000214603"/>
    </source>
</evidence>
<dbReference type="FunFam" id="3.40.50.150:FF:000101">
    <property type="entry name" value="Thiopurine S-methyltransferase"/>
    <property type="match status" value="1"/>
</dbReference>
<dbReference type="SUPFAM" id="SSF53335">
    <property type="entry name" value="S-adenosyl-L-methionine-dependent methyltransferases"/>
    <property type="match status" value="1"/>
</dbReference>
<dbReference type="NCBIfam" id="TIGR03840">
    <property type="entry name" value="TMPT_Se_Te"/>
    <property type="match status" value="1"/>
</dbReference>
<keyword evidence="7 9" id="KW-0808">Transferase</keyword>
<organism evidence="10 11">
    <name type="scientific">Candidimonas nitroreducens</name>
    <dbReference type="NCBI Taxonomy" id="683354"/>
    <lineage>
        <taxon>Bacteria</taxon>
        <taxon>Pseudomonadati</taxon>
        <taxon>Pseudomonadota</taxon>
        <taxon>Betaproteobacteria</taxon>
        <taxon>Burkholderiales</taxon>
        <taxon>Alcaligenaceae</taxon>
        <taxon>Candidimonas</taxon>
    </lineage>
</organism>
<keyword evidence="11" id="KW-1185">Reference proteome</keyword>
<accession>A0A225ME19</accession>
<dbReference type="EC" id="2.1.1.67" evidence="4 9"/>
<evidence type="ECO:0000256" key="9">
    <source>
        <dbReference type="HAMAP-Rule" id="MF_00812"/>
    </source>
</evidence>
<dbReference type="PIRSF" id="PIRSF023956">
    <property type="entry name" value="Thiopurine_S-methyltransferase"/>
    <property type="match status" value="1"/>
</dbReference>
<feature type="binding site" evidence="9">
    <location>
        <position position="66"/>
    </location>
    <ligand>
        <name>S-adenosyl-L-methionine</name>
        <dbReference type="ChEBI" id="CHEBI:59789"/>
    </ligand>
</feature>
<evidence type="ECO:0000256" key="7">
    <source>
        <dbReference type="ARBA" id="ARBA00022679"/>
    </source>
</evidence>
<dbReference type="InterPro" id="IPR025835">
    <property type="entry name" value="Thiopurine_S-MeTrfase"/>
</dbReference>
<dbReference type="PANTHER" id="PTHR10259">
    <property type="entry name" value="THIOPURINE S-METHYLTRANSFERASE"/>
    <property type="match status" value="1"/>
</dbReference>
<comment type="subcellular location">
    <subcellularLocation>
        <location evidence="2 9">Cytoplasm</location>
    </subcellularLocation>
</comment>
<dbReference type="InterPro" id="IPR008854">
    <property type="entry name" value="TPMT"/>
</dbReference>
<evidence type="ECO:0000256" key="2">
    <source>
        <dbReference type="ARBA" id="ARBA00004496"/>
    </source>
</evidence>
<name>A0A225ME19_9BURK</name>
<dbReference type="GO" id="GO:0010038">
    <property type="term" value="P:response to metal ion"/>
    <property type="evidence" value="ECO:0007669"/>
    <property type="project" value="InterPro"/>
</dbReference>
<dbReference type="EMBL" id="NJIH01000008">
    <property type="protein sequence ID" value="OWT58310.1"/>
    <property type="molecule type" value="Genomic_DNA"/>
</dbReference>
<dbReference type="HAMAP" id="MF_00812">
    <property type="entry name" value="Thiopur_methtran"/>
    <property type="match status" value="1"/>
</dbReference>
<keyword evidence="8 9" id="KW-0949">S-adenosyl-L-methionine</keyword>
<proteinExistence type="inferred from homology"/>
<protein>
    <recommendedName>
        <fullName evidence="4 9">Thiopurine S-methyltransferase</fullName>
        <ecNumber evidence="4 9">2.1.1.67</ecNumber>
    </recommendedName>
    <alternativeName>
        <fullName evidence="9">Thiopurine methyltransferase</fullName>
    </alternativeName>
</protein>
<dbReference type="NCBIfam" id="NF009732">
    <property type="entry name" value="PRK13255.1"/>
    <property type="match status" value="1"/>
</dbReference>
<evidence type="ECO:0000256" key="1">
    <source>
        <dbReference type="ARBA" id="ARBA00000903"/>
    </source>
</evidence>
<dbReference type="InterPro" id="IPR029063">
    <property type="entry name" value="SAM-dependent_MTases_sf"/>
</dbReference>
<dbReference type="PANTHER" id="PTHR10259:SF11">
    <property type="entry name" value="THIOPURINE S-METHYLTRANSFERASE"/>
    <property type="match status" value="1"/>
</dbReference>
<sequence length="222" mass="25032">MDADFWLQRWHEGQTGFHQSRVTPLLQKYWSGLSLPAASRVLVPLAGKSLDVAWLAAQGHEVLAVELSPLAVEQFFADQKLQPEVRESSMGRHYVAGNIEYLCGDIFDLDAATLSQCTGFYDRAALIALTPELRQRYVRHVYGQLAKGCRGLLLTLEYTQEQMDGPPFAVLEGEVRVHYAEAGGWDVQVLDRRAILDKEPKFAARGLDHLDTLVYRMERNSL</sequence>
<keyword evidence="6 9" id="KW-0489">Methyltransferase</keyword>
<dbReference type="Pfam" id="PF05724">
    <property type="entry name" value="TPMT"/>
    <property type="match status" value="1"/>
</dbReference>
<feature type="binding site" evidence="9">
    <location>
        <position position="123"/>
    </location>
    <ligand>
        <name>S-adenosyl-L-methionine</name>
        <dbReference type="ChEBI" id="CHEBI:59789"/>
    </ligand>
</feature>
<comment type="similarity">
    <text evidence="3 9">Belongs to the class I-like SAM-binding methyltransferase superfamily. TPMT family.</text>
</comment>
<keyword evidence="5 9" id="KW-0963">Cytoplasm</keyword>
<comment type="caution">
    <text evidence="10">The sequence shown here is derived from an EMBL/GenBank/DDBJ whole genome shotgun (WGS) entry which is preliminary data.</text>
</comment>
<dbReference type="OrthoDB" id="9778208at2"/>
<dbReference type="Proteomes" id="UP000214603">
    <property type="component" value="Unassembled WGS sequence"/>
</dbReference>